<dbReference type="SUPFAM" id="SSF53041">
    <property type="entry name" value="Resolvase-like"/>
    <property type="match status" value="1"/>
</dbReference>
<reference evidence="2 3" key="1">
    <citation type="journal article" date="2019" name="ISME J.">
        <title>Deianiraea, an extracellular bacterium associated with the ciliate Paramecium, suggests an alternative scenario for the evolution of Rickettsiales.</title>
        <authorList>
            <person name="Castelli M."/>
            <person name="Sabaneyeva E."/>
            <person name="Lanzoni O."/>
            <person name="Lebedeva N."/>
            <person name="Floriano A.M."/>
            <person name="Gaiarsa S."/>
            <person name="Benken K."/>
            <person name="Modeo L."/>
            <person name="Bandi C."/>
            <person name="Potekhin A."/>
            <person name="Sassera D."/>
            <person name="Petroni G."/>
        </authorList>
    </citation>
    <scope>NUCLEOTIDE SEQUENCE [LARGE SCALE GENOMIC DNA]</scope>
    <source>
        <strain evidence="2">CyL4-1</strain>
    </source>
</reference>
<dbReference type="PROSITE" id="PS51736">
    <property type="entry name" value="RECOMBINASES_3"/>
    <property type="match status" value="1"/>
</dbReference>
<dbReference type="PANTHER" id="PTHR30461:SF23">
    <property type="entry name" value="DNA RECOMBINASE-RELATED"/>
    <property type="match status" value="1"/>
</dbReference>
<dbReference type="RefSeq" id="WP_222912630.1">
    <property type="nucleotide sequence ID" value="NZ_CP029077.1"/>
</dbReference>
<dbReference type="Proteomes" id="UP000321934">
    <property type="component" value="Chromosome"/>
</dbReference>
<evidence type="ECO:0000313" key="2">
    <source>
        <dbReference type="EMBL" id="QED22904.1"/>
    </source>
</evidence>
<proteinExistence type="predicted"/>
<dbReference type="InterPro" id="IPR050639">
    <property type="entry name" value="SSR_resolvase"/>
</dbReference>
<evidence type="ECO:0000313" key="3">
    <source>
        <dbReference type="Proteomes" id="UP000321934"/>
    </source>
</evidence>
<dbReference type="Pfam" id="PF00239">
    <property type="entry name" value="Resolvase"/>
    <property type="match status" value="1"/>
</dbReference>
<dbReference type="SMART" id="SM00857">
    <property type="entry name" value="Resolvase"/>
    <property type="match status" value="1"/>
</dbReference>
<name>A0A5B8XER9_9RICK</name>
<protein>
    <submittedName>
        <fullName evidence="2">Tn3-like resolvase domain protein</fullName>
    </submittedName>
</protein>
<dbReference type="EMBL" id="CP029077">
    <property type="protein sequence ID" value="QED22904.1"/>
    <property type="molecule type" value="Genomic_DNA"/>
</dbReference>
<dbReference type="GO" id="GO:0000150">
    <property type="term" value="F:DNA strand exchange activity"/>
    <property type="evidence" value="ECO:0007669"/>
    <property type="project" value="InterPro"/>
</dbReference>
<dbReference type="PANTHER" id="PTHR30461">
    <property type="entry name" value="DNA-INVERTASE FROM LAMBDOID PROPHAGE"/>
    <property type="match status" value="1"/>
</dbReference>
<dbReference type="AlphaFoldDB" id="A0A5B8XER9"/>
<dbReference type="GO" id="GO:0003677">
    <property type="term" value="F:DNA binding"/>
    <property type="evidence" value="ECO:0007669"/>
    <property type="project" value="InterPro"/>
</dbReference>
<gene>
    <name evidence="2" type="ORF">Deia_00090</name>
</gene>
<dbReference type="InterPro" id="IPR006119">
    <property type="entry name" value="Resolv_N"/>
</dbReference>
<organism evidence="2 3">
    <name type="scientific">Candidatus Deianiraea vastatrix</name>
    <dbReference type="NCBI Taxonomy" id="2163644"/>
    <lineage>
        <taxon>Bacteria</taxon>
        <taxon>Pseudomonadati</taxon>
        <taxon>Pseudomonadota</taxon>
        <taxon>Alphaproteobacteria</taxon>
        <taxon>Rickettsiales</taxon>
        <taxon>Candidatus Deianiraeaceae</taxon>
        <taxon>Candidatus Deianiraea</taxon>
    </lineage>
</organism>
<evidence type="ECO:0000259" key="1">
    <source>
        <dbReference type="PROSITE" id="PS51736"/>
    </source>
</evidence>
<keyword evidence="3" id="KW-1185">Reference proteome</keyword>
<feature type="domain" description="Resolvase/invertase-type recombinase catalytic" evidence="1">
    <location>
        <begin position="1"/>
        <end position="106"/>
    </location>
</feature>
<dbReference type="Gene3D" id="3.40.50.1390">
    <property type="entry name" value="Resolvase, N-terminal catalytic domain"/>
    <property type="match status" value="1"/>
</dbReference>
<dbReference type="InterPro" id="IPR036162">
    <property type="entry name" value="Resolvase-like_N_sf"/>
</dbReference>
<dbReference type="CDD" id="cd03768">
    <property type="entry name" value="SR_ResInv"/>
    <property type="match status" value="1"/>
</dbReference>
<accession>A0A5B8XER9</accession>
<sequence length="106" mass="12036">MKNLSANAFFNNRVVTNRDSDGEFLQVLTIGFKQDSKSGYINCVVVYKLDRLSRSLSDFFKIMETFEKQNISFVSVAQSCNTTNSMGKLKLNILLSFAQFEREVTG</sequence>